<accession>A0A815WKG5</accession>
<reference evidence="1" key="1">
    <citation type="submission" date="2021-02" db="EMBL/GenBank/DDBJ databases">
        <authorList>
            <person name="Nowell W R."/>
        </authorList>
    </citation>
    <scope>NUCLEOTIDE SEQUENCE</scope>
</reference>
<comment type="caution">
    <text evidence="1">The sequence shown here is derived from an EMBL/GenBank/DDBJ whole genome shotgun (WGS) entry which is preliminary data.</text>
</comment>
<name>A0A815WKG5_9BILA</name>
<dbReference type="Proteomes" id="UP000663864">
    <property type="component" value="Unassembled WGS sequence"/>
</dbReference>
<gene>
    <name evidence="1" type="ORF">ZHD862_LOCUS39297</name>
</gene>
<dbReference type="EMBL" id="CAJNOT010016390">
    <property type="protein sequence ID" value="CAF1548929.1"/>
    <property type="molecule type" value="Genomic_DNA"/>
</dbReference>
<feature type="non-terminal residue" evidence="1">
    <location>
        <position position="63"/>
    </location>
</feature>
<proteinExistence type="predicted"/>
<organism evidence="1 2">
    <name type="scientific">Rotaria sordida</name>
    <dbReference type="NCBI Taxonomy" id="392033"/>
    <lineage>
        <taxon>Eukaryota</taxon>
        <taxon>Metazoa</taxon>
        <taxon>Spiralia</taxon>
        <taxon>Gnathifera</taxon>
        <taxon>Rotifera</taxon>
        <taxon>Eurotatoria</taxon>
        <taxon>Bdelloidea</taxon>
        <taxon>Philodinida</taxon>
        <taxon>Philodinidae</taxon>
        <taxon>Rotaria</taxon>
    </lineage>
</organism>
<dbReference type="AlphaFoldDB" id="A0A815WKG5"/>
<evidence type="ECO:0000313" key="2">
    <source>
        <dbReference type="Proteomes" id="UP000663864"/>
    </source>
</evidence>
<sequence>INNNNNMDFVNNNHISTYNTNITYDPEYDEIINQAERAIEGGILPVRIAAGSSGSYFVRNLEG</sequence>
<feature type="non-terminal residue" evidence="1">
    <location>
        <position position="1"/>
    </location>
</feature>
<protein>
    <submittedName>
        <fullName evidence="1">Uncharacterized protein</fullName>
    </submittedName>
</protein>
<evidence type="ECO:0000313" key="1">
    <source>
        <dbReference type="EMBL" id="CAF1548929.1"/>
    </source>
</evidence>